<proteinExistence type="predicted"/>
<keyword evidence="2" id="KW-1185">Reference proteome</keyword>
<reference evidence="2" key="1">
    <citation type="journal article" date="2019" name="Int. J. Syst. Evol. Microbiol.">
        <title>The Global Catalogue of Microorganisms (GCM) 10K type strain sequencing project: providing services to taxonomists for standard genome sequencing and annotation.</title>
        <authorList>
            <consortium name="The Broad Institute Genomics Platform"/>
            <consortium name="The Broad Institute Genome Sequencing Center for Infectious Disease"/>
            <person name="Wu L."/>
            <person name="Ma J."/>
        </authorList>
    </citation>
    <scope>NUCLEOTIDE SEQUENCE [LARGE SCALE GENOMIC DNA]</scope>
    <source>
        <strain evidence="2">KCTC 23707</strain>
    </source>
</reference>
<accession>A0ABW5DJ48</accession>
<evidence type="ECO:0000313" key="1">
    <source>
        <dbReference type="EMBL" id="MFD2260982.1"/>
    </source>
</evidence>
<comment type="caution">
    <text evidence="1">The sequence shown here is derived from an EMBL/GenBank/DDBJ whole genome shotgun (WGS) entry which is preliminary data.</text>
</comment>
<organism evidence="1 2">
    <name type="scientific">Chelativorans composti</name>
    <dbReference type="NCBI Taxonomy" id="768533"/>
    <lineage>
        <taxon>Bacteria</taxon>
        <taxon>Pseudomonadati</taxon>
        <taxon>Pseudomonadota</taxon>
        <taxon>Alphaproteobacteria</taxon>
        <taxon>Hyphomicrobiales</taxon>
        <taxon>Phyllobacteriaceae</taxon>
        <taxon>Chelativorans</taxon>
    </lineage>
</organism>
<protein>
    <recommendedName>
        <fullName evidence="3">Lipoprotein</fullName>
    </recommendedName>
</protein>
<evidence type="ECO:0008006" key="3">
    <source>
        <dbReference type="Google" id="ProtNLM"/>
    </source>
</evidence>
<sequence>MGFRILLLGCLLLASCAPEPRTIVHKTGSTAQEREDALLACNVEGIQEVPRAMTTEYTPGYYQPGTTYCRPAGHHGVACATVGAVNIPPSSRTYDANEGLRNRVVEACMRRKGFQMLVRPTCVTEQDRQRFLASQQGPQPPEWEIPCVL</sequence>
<dbReference type="PROSITE" id="PS51257">
    <property type="entry name" value="PROKAR_LIPOPROTEIN"/>
    <property type="match status" value="1"/>
</dbReference>
<dbReference type="EMBL" id="JBHUIR010000054">
    <property type="protein sequence ID" value="MFD2260982.1"/>
    <property type="molecule type" value="Genomic_DNA"/>
</dbReference>
<dbReference type="RefSeq" id="WP_345098258.1">
    <property type="nucleotide sequence ID" value="NZ_BAABGS010000012.1"/>
</dbReference>
<evidence type="ECO:0000313" key="2">
    <source>
        <dbReference type="Proteomes" id="UP001597373"/>
    </source>
</evidence>
<name>A0ABW5DJ48_9HYPH</name>
<dbReference type="Proteomes" id="UP001597373">
    <property type="component" value="Unassembled WGS sequence"/>
</dbReference>
<gene>
    <name evidence="1" type="ORF">ACFSMZ_14615</name>
</gene>